<evidence type="ECO:0000313" key="1">
    <source>
        <dbReference type="EnsemblPlants" id="AVESA.00010b.r2.5AG0861890.1.CDS"/>
    </source>
</evidence>
<sequence length="474" mass="52553">MSAKIFGNDNGFPVVQAFGSFTMDLFTPKSDLDLSVNFTAETEDLCDRKKKIKVIRKISKVLYSLQRDGIYCGVLPLVSARVPIVNVIDRETGIECDITVENKDGMTRSMVFKFVSSLDERFRILSYLVKIWAKIHDVNSSREQTMSSISIISLVAFHLQTRHPPILPPFSALLKDGSDSASVEKNILLFKGFGSTNKESVAELFVSLMSKLLSVESLWEHGLCASNFEASWISKTWRKGVGNLSVEDFLDRSQNFARAVGKAQMQKICRCLTDCASNLTEFVRGNIDATKLKNRLFGRLNPDNLVSKPRLRGVKRKRKLKHSLEIRYKSQKRIKHVVPHEEPAHRAGAAPGTVAPAMVLASPVLLQQPTQTWCSNSGQSVGKPWWWSLFVVPSGFGYGLSVRVLPRAPHPGPGLLGRAPGDLPRPNSGTKLLKQVQLPGLLGRAPVDSIRSNDGIQLPKQGPLLPMPCQEQTE</sequence>
<name>A0ACD5XQ55_AVESA</name>
<reference evidence="1" key="2">
    <citation type="submission" date="2025-09" db="UniProtKB">
        <authorList>
            <consortium name="EnsemblPlants"/>
        </authorList>
    </citation>
    <scope>IDENTIFICATION</scope>
</reference>
<protein>
    <submittedName>
        <fullName evidence="1">Uncharacterized protein</fullName>
    </submittedName>
</protein>
<proteinExistence type="predicted"/>
<evidence type="ECO:0000313" key="2">
    <source>
        <dbReference type="Proteomes" id="UP001732700"/>
    </source>
</evidence>
<reference evidence="1" key="1">
    <citation type="submission" date="2021-05" db="EMBL/GenBank/DDBJ databases">
        <authorList>
            <person name="Scholz U."/>
            <person name="Mascher M."/>
            <person name="Fiebig A."/>
        </authorList>
    </citation>
    <scope>NUCLEOTIDE SEQUENCE [LARGE SCALE GENOMIC DNA]</scope>
</reference>
<dbReference type="EnsemblPlants" id="AVESA.00010b.r2.5AG0861890.1">
    <property type="protein sequence ID" value="AVESA.00010b.r2.5AG0861890.1.CDS"/>
    <property type="gene ID" value="AVESA.00010b.r2.5AG0861890"/>
</dbReference>
<dbReference type="Proteomes" id="UP001732700">
    <property type="component" value="Chromosome 5A"/>
</dbReference>
<keyword evidence="2" id="KW-1185">Reference proteome</keyword>
<accession>A0ACD5XQ55</accession>
<organism evidence="1 2">
    <name type="scientific">Avena sativa</name>
    <name type="common">Oat</name>
    <dbReference type="NCBI Taxonomy" id="4498"/>
    <lineage>
        <taxon>Eukaryota</taxon>
        <taxon>Viridiplantae</taxon>
        <taxon>Streptophyta</taxon>
        <taxon>Embryophyta</taxon>
        <taxon>Tracheophyta</taxon>
        <taxon>Spermatophyta</taxon>
        <taxon>Magnoliopsida</taxon>
        <taxon>Liliopsida</taxon>
        <taxon>Poales</taxon>
        <taxon>Poaceae</taxon>
        <taxon>BOP clade</taxon>
        <taxon>Pooideae</taxon>
        <taxon>Poodae</taxon>
        <taxon>Poeae</taxon>
        <taxon>Poeae Chloroplast Group 1 (Aveneae type)</taxon>
        <taxon>Aveninae</taxon>
        <taxon>Avena</taxon>
    </lineage>
</organism>